<keyword evidence="2" id="KW-1185">Reference proteome</keyword>
<dbReference type="AlphaFoldDB" id="A0A9P8Q9U7"/>
<evidence type="ECO:0000313" key="1">
    <source>
        <dbReference type="EMBL" id="KAH3685539.1"/>
    </source>
</evidence>
<sequence length="121" mass="14049">MGVILKILQMRNQKQISQNDKIRQLVVFDVDEPPRILSASDQFSFDLKHLVRPNDRERNQRAKIRVGVHRLVVVVLQIIREIVVFDPVVLQILQHQLLVQSQLVSGHRIRLADHGDQVDQP</sequence>
<dbReference type="Proteomes" id="UP000774326">
    <property type="component" value="Unassembled WGS sequence"/>
</dbReference>
<comment type="caution">
    <text evidence="1">The sequence shown here is derived from an EMBL/GenBank/DDBJ whole genome shotgun (WGS) entry which is preliminary data.</text>
</comment>
<reference evidence="1" key="1">
    <citation type="journal article" date="2021" name="Open Biol.">
        <title>Shared evolutionary footprints suggest mitochondrial oxidative damage underlies multiple complex I losses in fungi.</title>
        <authorList>
            <person name="Schikora-Tamarit M.A."/>
            <person name="Marcet-Houben M."/>
            <person name="Nosek J."/>
            <person name="Gabaldon T."/>
        </authorList>
    </citation>
    <scope>NUCLEOTIDE SEQUENCE</scope>
    <source>
        <strain evidence="1">CBS2887</strain>
    </source>
</reference>
<evidence type="ECO:0000313" key="2">
    <source>
        <dbReference type="Proteomes" id="UP000774326"/>
    </source>
</evidence>
<protein>
    <submittedName>
        <fullName evidence="1">Uncharacterized protein</fullName>
    </submittedName>
</protein>
<accession>A0A9P8Q9U7</accession>
<gene>
    <name evidence="1" type="ORF">WICPIJ_003496</name>
</gene>
<reference evidence="1" key="2">
    <citation type="submission" date="2021-01" db="EMBL/GenBank/DDBJ databases">
        <authorList>
            <person name="Schikora-Tamarit M.A."/>
        </authorList>
    </citation>
    <scope>NUCLEOTIDE SEQUENCE</scope>
    <source>
        <strain evidence="1">CBS2887</strain>
    </source>
</reference>
<proteinExistence type="predicted"/>
<name>A0A9P8Q9U7_WICPI</name>
<organism evidence="1 2">
    <name type="scientific">Wickerhamomyces pijperi</name>
    <name type="common">Yeast</name>
    <name type="synonym">Pichia pijperi</name>
    <dbReference type="NCBI Taxonomy" id="599730"/>
    <lineage>
        <taxon>Eukaryota</taxon>
        <taxon>Fungi</taxon>
        <taxon>Dikarya</taxon>
        <taxon>Ascomycota</taxon>
        <taxon>Saccharomycotina</taxon>
        <taxon>Saccharomycetes</taxon>
        <taxon>Phaffomycetales</taxon>
        <taxon>Wickerhamomycetaceae</taxon>
        <taxon>Wickerhamomyces</taxon>
    </lineage>
</organism>
<dbReference type="EMBL" id="JAEUBG010001926">
    <property type="protein sequence ID" value="KAH3685539.1"/>
    <property type="molecule type" value="Genomic_DNA"/>
</dbReference>